<dbReference type="Proteomes" id="UP001347796">
    <property type="component" value="Unassembled WGS sequence"/>
</dbReference>
<dbReference type="NCBIfam" id="TIGR01444">
    <property type="entry name" value="fkbM_fam"/>
    <property type="match status" value="1"/>
</dbReference>
<feature type="transmembrane region" description="Helical" evidence="1">
    <location>
        <begin position="6"/>
        <end position="23"/>
    </location>
</feature>
<dbReference type="AlphaFoldDB" id="A0AAN8KAP5"/>
<evidence type="ECO:0000256" key="1">
    <source>
        <dbReference type="SAM" id="Phobius"/>
    </source>
</evidence>
<evidence type="ECO:0000259" key="2">
    <source>
        <dbReference type="Pfam" id="PF05050"/>
    </source>
</evidence>
<keyword evidence="1" id="KW-1133">Transmembrane helix</keyword>
<keyword evidence="1" id="KW-0472">Membrane</keyword>
<sequence>MARTVFCGYALIGSTILLIFIWMKTMQPNVYSRLKVYAQKTNGIPYLKTGEIPDLRTDDRPIKKTESTGKYSDIVKQERPVKVPVMYNWKNGQFELWNPSCQDEQFESTALKTINGNTPIYIYDSKDYISRQLLNYGVFESDNANSIQKMLSENSGMGFLDIGSHFGTFSLMAAKLGHRVISVDPMSSNALRFCKSVYSGKLTSLVTIFHVALSNKRGIIKLIRSINNSGRTFVEFVGSEVNNTKQEITPAVTLDDILPFIPFKTVFMKIDTESHEYQVFEGALETFKELDIRYILMEWVFHGQMVYKKSSADKIIPFLTSRQYVPHTPLGTPLQVDKFKEWPLDVLWKKKV</sequence>
<evidence type="ECO:0000313" key="4">
    <source>
        <dbReference type="Proteomes" id="UP001347796"/>
    </source>
</evidence>
<proteinExistence type="predicted"/>
<reference evidence="3 4" key="1">
    <citation type="submission" date="2024-01" db="EMBL/GenBank/DDBJ databases">
        <title>The genome of the rayed Mediterranean limpet Patella caerulea (Linnaeus, 1758).</title>
        <authorList>
            <person name="Anh-Thu Weber A."/>
            <person name="Halstead-Nussloch G."/>
        </authorList>
    </citation>
    <scope>NUCLEOTIDE SEQUENCE [LARGE SCALE GENOMIC DNA]</scope>
    <source>
        <strain evidence="3">AATW-2023a</strain>
        <tissue evidence="3">Whole specimen</tissue>
    </source>
</reference>
<evidence type="ECO:0000313" key="3">
    <source>
        <dbReference type="EMBL" id="KAK6191832.1"/>
    </source>
</evidence>
<comment type="caution">
    <text evidence="3">The sequence shown here is derived from an EMBL/GenBank/DDBJ whole genome shotgun (WGS) entry which is preliminary data.</text>
</comment>
<accession>A0AAN8KAP5</accession>
<feature type="domain" description="Methyltransferase FkbM" evidence="2">
    <location>
        <begin position="161"/>
        <end position="325"/>
    </location>
</feature>
<dbReference type="Gene3D" id="3.40.50.150">
    <property type="entry name" value="Vaccinia Virus protein VP39"/>
    <property type="match status" value="1"/>
</dbReference>
<dbReference type="Pfam" id="PF05050">
    <property type="entry name" value="Methyltransf_21"/>
    <property type="match status" value="1"/>
</dbReference>
<dbReference type="PANTHER" id="PTHR34203">
    <property type="entry name" value="METHYLTRANSFERASE, FKBM FAMILY PROTEIN"/>
    <property type="match status" value="1"/>
</dbReference>
<dbReference type="InterPro" id="IPR052514">
    <property type="entry name" value="SAM-dependent_MTase"/>
</dbReference>
<dbReference type="PANTHER" id="PTHR34203:SF15">
    <property type="entry name" value="SLL1173 PROTEIN"/>
    <property type="match status" value="1"/>
</dbReference>
<dbReference type="EMBL" id="JAZGQO010000002">
    <property type="protein sequence ID" value="KAK6191832.1"/>
    <property type="molecule type" value="Genomic_DNA"/>
</dbReference>
<protein>
    <recommendedName>
        <fullName evidence="2">Methyltransferase FkbM domain-containing protein</fullName>
    </recommendedName>
</protein>
<gene>
    <name evidence="3" type="ORF">SNE40_003424</name>
</gene>
<dbReference type="InterPro" id="IPR029063">
    <property type="entry name" value="SAM-dependent_MTases_sf"/>
</dbReference>
<keyword evidence="4" id="KW-1185">Reference proteome</keyword>
<keyword evidence="1" id="KW-0812">Transmembrane</keyword>
<dbReference type="SUPFAM" id="SSF53335">
    <property type="entry name" value="S-adenosyl-L-methionine-dependent methyltransferases"/>
    <property type="match status" value="1"/>
</dbReference>
<organism evidence="3 4">
    <name type="scientific">Patella caerulea</name>
    <name type="common">Rayed Mediterranean limpet</name>
    <dbReference type="NCBI Taxonomy" id="87958"/>
    <lineage>
        <taxon>Eukaryota</taxon>
        <taxon>Metazoa</taxon>
        <taxon>Spiralia</taxon>
        <taxon>Lophotrochozoa</taxon>
        <taxon>Mollusca</taxon>
        <taxon>Gastropoda</taxon>
        <taxon>Patellogastropoda</taxon>
        <taxon>Patelloidea</taxon>
        <taxon>Patellidae</taxon>
        <taxon>Patella</taxon>
    </lineage>
</organism>
<dbReference type="InterPro" id="IPR006342">
    <property type="entry name" value="FkbM_mtfrase"/>
</dbReference>
<name>A0AAN8KAP5_PATCE</name>